<evidence type="ECO:0000313" key="2">
    <source>
        <dbReference type="Proteomes" id="UP000003163"/>
    </source>
</evidence>
<dbReference type="InterPro" id="IPR036249">
    <property type="entry name" value="Thioredoxin-like_sf"/>
</dbReference>
<dbReference type="OrthoDB" id="427280at2759"/>
<accession>J9DUZ8</accession>
<dbReference type="InParanoid" id="J9DUZ8"/>
<proteinExistence type="predicted"/>
<reference evidence="1 2" key="1">
    <citation type="submission" date="2011-08" db="EMBL/GenBank/DDBJ databases">
        <authorList>
            <person name="Liu Z.J."/>
            <person name="Shi F.L."/>
            <person name="Lu J.Q."/>
            <person name="Li M."/>
            <person name="Wang Z.L."/>
        </authorList>
    </citation>
    <scope>NUCLEOTIDE SEQUENCE [LARGE SCALE GENOMIC DNA]</scope>
    <source>
        <strain evidence="1 2">USNM 41457</strain>
    </source>
</reference>
<dbReference type="VEuPathDB" id="MicrosporidiaDB:EDEG_00805"/>
<dbReference type="AlphaFoldDB" id="J9DUZ8"/>
<reference evidence="2" key="2">
    <citation type="submission" date="2015-07" db="EMBL/GenBank/DDBJ databases">
        <title>Contrasting host-pathogen interactions and genome evolution in two generalist and specialist microsporidian pathogens of mosquitoes.</title>
        <authorList>
            <consortium name="The Broad Institute Genomics Platform"/>
            <consortium name="The Broad Institute Genome Sequencing Center for Infectious Disease"/>
            <person name="Cuomo C.A."/>
            <person name="Sanscrainte N.D."/>
            <person name="Goldberg J.M."/>
            <person name="Heiman D."/>
            <person name="Young S."/>
            <person name="Zeng Q."/>
            <person name="Becnel J.J."/>
            <person name="Birren B.W."/>
        </authorList>
    </citation>
    <scope>NUCLEOTIDE SEQUENCE [LARGE SCALE GENOMIC DNA]</scope>
    <source>
        <strain evidence="2">USNM 41457</strain>
    </source>
</reference>
<evidence type="ECO:0000313" key="1">
    <source>
        <dbReference type="EMBL" id="EJW05092.1"/>
    </source>
</evidence>
<comment type="caution">
    <text evidence="1">The sequence shown here is derived from an EMBL/GenBank/DDBJ whole genome shotgun (WGS) entry which is preliminary data.</text>
</comment>
<gene>
    <name evidence="1" type="ORF">EDEG_00805</name>
</gene>
<dbReference type="HOGENOM" id="CLU_1845060_0_0_1"/>
<organism evidence="1 2">
    <name type="scientific">Edhazardia aedis (strain USNM 41457)</name>
    <name type="common">Microsporidian parasite</name>
    <dbReference type="NCBI Taxonomy" id="1003232"/>
    <lineage>
        <taxon>Eukaryota</taxon>
        <taxon>Fungi</taxon>
        <taxon>Fungi incertae sedis</taxon>
        <taxon>Microsporidia</taxon>
        <taxon>Edhazardia</taxon>
    </lineage>
</organism>
<dbReference type="EMBL" id="AFBI03000010">
    <property type="protein sequence ID" value="EJW05092.1"/>
    <property type="molecule type" value="Genomic_DNA"/>
</dbReference>
<keyword evidence="2" id="KW-1185">Reference proteome</keyword>
<evidence type="ECO:0008006" key="3">
    <source>
        <dbReference type="Google" id="ProtNLM"/>
    </source>
</evidence>
<sequence>MIIYKNITKVSELRPTIDEYNKSILLFFQMPGDKNSEYLNGLLKRFKHRRKLIICNIVCSESNDLVNFFDIRCFPVLIVLDRSCNVVKRYKGSFDQLRLKWFLEMYAIDYVVINGEERLKNLEDGTLKDSPRFLTDELE</sequence>
<name>J9DUZ8_EDHAE</name>
<dbReference type="Proteomes" id="UP000003163">
    <property type="component" value="Unassembled WGS sequence"/>
</dbReference>
<protein>
    <recommendedName>
        <fullName evidence="3">Thioredoxin domain-containing protein</fullName>
    </recommendedName>
</protein>
<dbReference type="SUPFAM" id="SSF52833">
    <property type="entry name" value="Thioredoxin-like"/>
    <property type="match status" value="1"/>
</dbReference>